<organism evidence="2 3">
    <name type="scientific">Deinococcus radiopugnans ATCC 19172</name>
    <dbReference type="NCBI Taxonomy" id="585398"/>
    <lineage>
        <taxon>Bacteria</taxon>
        <taxon>Thermotogati</taxon>
        <taxon>Deinococcota</taxon>
        <taxon>Deinococci</taxon>
        <taxon>Deinococcales</taxon>
        <taxon>Deinococcaceae</taxon>
        <taxon>Deinococcus</taxon>
    </lineage>
</organism>
<dbReference type="Proteomes" id="UP000629870">
    <property type="component" value="Unassembled WGS sequence"/>
</dbReference>
<gene>
    <name evidence="2" type="ORF">HNQ04_003471</name>
</gene>
<proteinExistence type="predicted"/>
<accession>A0ABR6NVV8</accession>
<keyword evidence="3" id="KW-1185">Reference proteome</keyword>
<dbReference type="EMBL" id="JACHEW010000025">
    <property type="protein sequence ID" value="MBB6018194.1"/>
    <property type="molecule type" value="Genomic_DNA"/>
</dbReference>
<sequence length="70" mass="7349">MAAAGSRYAGRRMGSMGPCPSAARRSPGALPPPSPSRCCSEPRRRSRWWSSSGSSGANLMSHGRRASSLT</sequence>
<comment type="caution">
    <text evidence="2">The sequence shown here is derived from an EMBL/GenBank/DDBJ whole genome shotgun (WGS) entry which is preliminary data.</text>
</comment>
<reference evidence="2 3" key="1">
    <citation type="submission" date="2020-08" db="EMBL/GenBank/DDBJ databases">
        <title>Genomic Encyclopedia of Type Strains, Phase IV (KMG-IV): sequencing the most valuable type-strain genomes for metagenomic binning, comparative biology and taxonomic classification.</title>
        <authorList>
            <person name="Goeker M."/>
        </authorList>
    </citation>
    <scope>NUCLEOTIDE SEQUENCE [LARGE SCALE GENOMIC DNA]</scope>
    <source>
        <strain evidence="2 3">DSM 12027</strain>
    </source>
</reference>
<feature type="region of interest" description="Disordered" evidence="1">
    <location>
        <begin position="1"/>
        <end position="70"/>
    </location>
</feature>
<evidence type="ECO:0000256" key="1">
    <source>
        <dbReference type="SAM" id="MobiDB-lite"/>
    </source>
</evidence>
<protein>
    <submittedName>
        <fullName evidence="2">Uncharacterized protein</fullName>
    </submittedName>
</protein>
<evidence type="ECO:0000313" key="2">
    <source>
        <dbReference type="EMBL" id="MBB6018194.1"/>
    </source>
</evidence>
<evidence type="ECO:0000313" key="3">
    <source>
        <dbReference type="Proteomes" id="UP000629870"/>
    </source>
</evidence>
<name>A0ABR6NVV8_9DEIO</name>